<feature type="signal peptide" evidence="1">
    <location>
        <begin position="1"/>
        <end position="26"/>
    </location>
</feature>
<keyword evidence="3" id="KW-1185">Reference proteome</keyword>
<dbReference type="Pfam" id="PF07273">
    <property type="entry name" value="DUF1439"/>
    <property type="match status" value="1"/>
</dbReference>
<dbReference type="InterPro" id="IPR010835">
    <property type="entry name" value="DUF1439"/>
</dbReference>
<dbReference type="RefSeq" id="WP_155440940.1">
    <property type="nucleotide sequence ID" value="NZ_WNLA01000016.1"/>
</dbReference>
<name>A0A6L6Q4W8_9BURK</name>
<keyword evidence="1" id="KW-0732">Signal</keyword>
<evidence type="ECO:0000256" key="1">
    <source>
        <dbReference type="SAM" id="SignalP"/>
    </source>
</evidence>
<dbReference type="Gene3D" id="3.15.10.40">
    <property type="entry name" value="Uncharacterised protein PF07273, DUF1439"/>
    <property type="match status" value="1"/>
</dbReference>
<evidence type="ECO:0000313" key="3">
    <source>
        <dbReference type="Proteomes" id="UP000484015"/>
    </source>
</evidence>
<dbReference type="AlphaFoldDB" id="A0A6L6Q4W8"/>
<protein>
    <submittedName>
        <fullName evidence="2">DUF1439 domain-containing protein</fullName>
    </submittedName>
</protein>
<feature type="chain" id="PRO_5026818220" evidence="1">
    <location>
        <begin position="27"/>
        <end position="195"/>
    </location>
</feature>
<comment type="caution">
    <text evidence="2">The sequence shown here is derived from an EMBL/GenBank/DDBJ whole genome shotgun (WGS) entry which is preliminary data.</text>
</comment>
<dbReference type="PROSITE" id="PS51257">
    <property type="entry name" value="PROKAR_LIPOPROTEIN"/>
    <property type="match status" value="1"/>
</dbReference>
<sequence length="195" mass="21349">MTAHSRNTRRDLCVRLLKLAAVPAMATMLVSCAGLTGPRNVEISLDKLQNNLAKHFPVRHRVLGVFDVQISSPQIGTLRENDRISLSADLTVSPILVRQSWRGSLGISGHLVVDNVRNAVFLSDAKVERFAVDGMGESQQRQVAGAANILADKMIRDVPVYSYKPEDLRFAGIQFVPVAIRTTPTALVLVVEPAR</sequence>
<organism evidence="2 3">
    <name type="scientific">Pseudoduganella ginsengisoli</name>
    <dbReference type="NCBI Taxonomy" id="1462440"/>
    <lineage>
        <taxon>Bacteria</taxon>
        <taxon>Pseudomonadati</taxon>
        <taxon>Pseudomonadota</taxon>
        <taxon>Betaproteobacteria</taxon>
        <taxon>Burkholderiales</taxon>
        <taxon>Oxalobacteraceae</taxon>
        <taxon>Telluria group</taxon>
        <taxon>Pseudoduganella</taxon>
    </lineage>
</organism>
<gene>
    <name evidence="2" type="ORF">GM668_21160</name>
</gene>
<proteinExistence type="predicted"/>
<accession>A0A6L6Q4W8</accession>
<evidence type="ECO:0000313" key="2">
    <source>
        <dbReference type="EMBL" id="MTW04585.1"/>
    </source>
</evidence>
<dbReference type="EMBL" id="WNLA01000016">
    <property type="protein sequence ID" value="MTW04585.1"/>
    <property type="molecule type" value="Genomic_DNA"/>
</dbReference>
<reference evidence="2 3" key="1">
    <citation type="submission" date="2019-11" db="EMBL/GenBank/DDBJ databases">
        <title>Type strains purchased from KCTC, JCM and DSMZ.</title>
        <authorList>
            <person name="Lu H."/>
        </authorList>
    </citation>
    <scope>NUCLEOTIDE SEQUENCE [LARGE SCALE GENOMIC DNA]</scope>
    <source>
        <strain evidence="2 3">KCTC 42409</strain>
    </source>
</reference>
<dbReference type="Proteomes" id="UP000484015">
    <property type="component" value="Unassembled WGS sequence"/>
</dbReference>
<dbReference type="OrthoDB" id="8535650at2"/>